<feature type="non-terminal residue" evidence="2">
    <location>
        <position position="1"/>
    </location>
</feature>
<feature type="compositionally biased region" description="Basic residues" evidence="1">
    <location>
        <begin position="130"/>
        <end position="151"/>
    </location>
</feature>
<feature type="compositionally biased region" description="Low complexity" evidence="1">
    <location>
        <begin position="89"/>
        <end position="102"/>
    </location>
</feature>
<organism evidence="2">
    <name type="scientific">uncultured Acidimicrobiales bacterium</name>
    <dbReference type="NCBI Taxonomy" id="310071"/>
    <lineage>
        <taxon>Bacteria</taxon>
        <taxon>Bacillati</taxon>
        <taxon>Actinomycetota</taxon>
        <taxon>Acidimicrobiia</taxon>
        <taxon>Acidimicrobiales</taxon>
        <taxon>environmental samples</taxon>
    </lineage>
</organism>
<proteinExistence type="predicted"/>
<gene>
    <name evidence="2" type="ORF">AVDCRST_MAG50-2719</name>
</gene>
<feature type="compositionally biased region" description="Basic residues" evidence="1">
    <location>
        <begin position="65"/>
        <end position="74"/>
    </location>
</feature>
<dbReference type="EMBL" id="CADCTF010000126">
    <property type="protein sequence ID" value="CAA9258160.1"/>
    <property type="molecule type" value="Genomic_DNA"/>
</dbReference>
<protein>
    <submittedName>
        <fullName evidence="2">Uncharacterized protein</fullName>
    </submittedName>
</protein>
<dbReference type="AlphaFoldDB" id="A0A6J4IP23"/>
<feature type="region of interest" description="Disordered" evidence="1">
    <location>
        <begin position="1"/>
        <end position="194"/>
    </location>
</feature>
<evidence type="ECO:0000256" key="1">
    <source>
        <dbReference type="SAM" id="MobiDB-lite"/>
    </source>
</evidence>
<accession>A0A6J4IP23</accession>
<name>A0A6J4IP23_9ACTN</name>
<feature type="compositionally biased region" description="Basic and acidic residues" evidence="1">
    <location>
        <begin position="118"/>
        <end position="129"/>
    </location>
</feature>
<feature type="compositionally biased region" description="Basic residues" evidence="1">
    <location>
        <begin position="180"/>
        <end position="194"/>
    </location>
</feature>
<feature type="compositionally biased region" description="Basic and acidic residues" evidence="1">
    <location>
        <begin position="75"/>
        <end position="86"/>
    </location>
</feature>
<feature type="non-terminal residue" evidence="2">
    <location>
        <position position="194"/>
    </location>
</feature>
<reference evidence="2" key="1">
    <citation type="submission" date="2020-02" db="EMBL/GenBank/DDBJ databases">
        <authorList>
            <person name="Meier V. D."/>
        </authorList>
    </citation>
    <scope>NUCLEOTIDE SEQUENCE</scope>
    <source>
        <strain evidence="2">AVDCRST_MAG50</strain>
    </source>
</reference>
<evidence type="ECO:0000313" key="2">
    <source>
        <dbReference type="EMBL" id="CAA9258160.1"/>
    </source>
</evidence>
<sequence length="194" mass="21647">ASVLPSAHGTQLRRHRRPAPRLPGSPADVLRRHCATGCGRPRQRLAQGPGRHLRRPGPDVGGVPRPHRQRRRDHRPPARERPDHGHVLRVPGAAPHRAAAGSRPGGAAGRPGVPDPRTLLHGEARGPVDHRRRHRPAHGLVRVRRAAHVLRRRPEPARPLGRDQGPGRHHRVSEREERSQHRRPAGAPSRRRFI</sequence>